<keyword evidence="3" id="KW-1185">Reference proteome</keyword>
<dbReference type="OrthoDB" id="6615390at2759"/>
<dbReference type="GO" id="GO:0015074">
    <property type="term" value="P:DNA integration"/>
    <property type="evidence" value="ECO:0007669"/>
    <property type="project" value="InterPro"/>
</dbReference>
<dbReference type="STRING" id="166423.A0A0M8ZQH7"/>
<dbReference type="PANTHER" id="PTHR47331:SF1">
    <property type="entry name" value="GAG-LIKE PROTEIN"/>
    <property type="match status" value="1"/>
</dbReference>
<dbReference type="AlphaFoldDB" id="A0A0M8ZQH7"/>
<dbReference type="SUPFAM" id="SSF53098">
    <property type="entry name" value="Ribonuclease H-like"/>
    <property type="match status" value="1"/>
</dbReference>
<organism evidence="2 3">
    <name type="scientific">Melipona quadrifasciata</name>
    <dbReference type="NCBI Taxonomy" id="166423"/>
    <lineage>
        <taxon>Eukaryota</taxon>
        <taxon>Metazoa</taxon>
        <taxon>Ecdysozoa</taxon>
        <taxon>Arthropoda</taxon>
        <taxon>Hexapoda</taxon>
        <taxon>Insecta</taxon>
        <taxon>Pterygota</taxon>
        <taxon>Neoptera</taxon>
        <taxon>Endopterygota</taxon>
        <taxon>Hymenoptera</taxon>
        <taxon>Apocrita</taxon>
        <taxon>Aculeata</taxon>
        <taxon>Apoidea</taxon>
        <taxon>Anthophila</taxon>
        <taxon>Apidae</taxon>
        <taxon>Melipona</taxon>
    </lineage>
</organism>
<proteinExistence type="predicted"/>
<sequence length="251" mass="28425">MARRGVCRNIYSDNGTNFVGARNEMRRITAFLRANHQVISRCAVVEGVDWHFIPPHAPHFGGLWERSVRSAKQHLLRVVGETRLTFDELYTVLTQVEACMNSRPLHPLSSDPADLNPLTPGHFLIGRPITELPYPDVTDVKTNRLSRFQVLQAMQQHFWKRWQADYLHQLQQRHNWKSSPSERLGVGTMVVLKDENLPPLRWRLGRITALHPGKDGIARVVSVRTADGEVKRPTAKVCILPVDEGGGPAVN</sequence>
<dbReference type="PANTHER" id="PTHR47331">
    <property type="entry name" value="PHD-TYPE DOMAIN-CONTAINING PROTEIN"/>
    <property type="match status" value="1"/>
</dbReference>
<dbReference type="GO" id="GO:0003676">
    <property type="term" value="F:nucleic acid binding"/>
    <property type="evidence" value="ECO:0007669"/>
    <property type="project" value="InterPro"/>
</dbReference>
<feature type="domain" description="Integrase catalytic" evidence="1">
    <location>
        <begin position="1"/>
        <end position="128"/>
    </location>
</feature>
<dbReference type="EMBL" id="KQ436012">
    <property type="protein sequence ID" value="KOX67573.1"/>
    <property type="molecule type" value="Genomic_DNA"/>
</dbReference>
<name>A0A0M8ZQH7_9HYME</name>
<accession>A0A0M8ZQH7</accession>
<dbReference type="PROSITE" id="PS50994">
    <property type="entry name" value="INTEGRASE"/>
    <property type="match status" value="1"/>
</dbReference>
<dbReference type="Gene3D" id="3.30.420.10">
    <property type="entry name" value="Ribonuclease H-like superfamily/Ribonuclease H"/>
    <property type="match status" value="1"/>
</dbReference>
<dbReference type="Proteomes" id="UP000053105">
    <property type="component" value="Unassembled WGS sequence"/>
</dbReference>
<evidence type="ECO:0000313" key="2">
    <source>
        <dbReference type="EMBL" id="KOX67573.1"/>
    </source>
</evidence>
<dbReference type="InterPro" id="IPR001584">
    <property type="entry name" value="Integrase_cat-core"/>
</dbReference>
<dbReference type="InterPro" id="IPR040676">
    <property type="entry name" value="DUF5641"/>
</dbReference>
<evidence type="ECO:0000259" key="1">
    <source>
        <dbReference type="PROSITE" id="PS50994"/>
    </source>
</evidence>
<protein>
    <recommendedName>
        <fullName evidence="1">Integrase catalytic domain-containing protein</fullName>
    </recommendedName>
</protein>
<reference evidence="2 3" key="1">
    <citation type="submission" date="2015-07" db="EMBL/GenBank/DDBJ databases">
        <title>The genome of Melipona quadrifasciata.</title>
        <authorList>
            <person name="Pan H."/>
            <person name="Kapheim K."/>
        </authorList>
    </citation>
    <scope>NUCLEOTIDE SEQUENCE [LARGE SCALE GENOMIC DNA]</scope>
    <source>
        <strain evidence="2">0111107301</strain>
        <tissue evidence="2">Whole body</tissue>
    </source>
</reference>
<gene>
    <name evidence="2" type="ORF">WN51_09190</name>
</gene>
<dbReference type="InterPro" id="IPR012337">
    <property type="entry name" value="RNaseH-like_sf"/>
</dbReference>
<dbReference type="InterPro" id="IPR036397">
    <property type="entry name" value="RNaseH_sf"/>
</dbReference>
<dbReference type="Pfam" id="PF18701">
    <property type="entry name" value="DUF5641"/>
    <property type="match status" value="1"/>
</dbReference>
<evidence type="ECO:0000313" key="3">
    <source>
        <dbReference type="Proteomes" id="UP000053105"/>
    </source>
</evidence>